<dbReference type="EMBL" id="JAFCNB010000002">
    <property type="protein sequence ID" value="MBP2703098.1"/>
    <property type="molecule type" value="Genomic_DNA"/>
</dbReference>
<feature type="active site" description="Proton acceptor" evidence="7">
    <location>
        <position position="92"/>
    </location>
</feature>
<reference evidence="12" key="1">
    <citation type="submission" date="2021-02" db="EMBL/GenBank/DDBJ databases">
        <title>Draft genome sequence of Microbispora sp. RL4-1S isolated from rice leaves in Thailand.</title>
        <authorList>
            <person name="Muangham S."/>
            <person name="Duangmal K."/>
        </authorList>
    </citation>
    <scope>NUCLEOTIDE SEQUENCE</scope>
    <source>
        <strain evidence="12">RL4-1S</strain>
    </source>
</reference>
<dbReference type="Gene3D" id="3.40.710.10">
    <property type="entry name" value="DD-peptidase/beta-lactamase superfamily"/>
    <property type="match status" value="1"/>
</dbReference>
<dbReference type="GO" id="GO:0006508">
    <property type="term" value="P:proteolysis"/>
    <property type="evidence" value="ECO:0007669"/>
    <property type="project" value="InterPro"/>
</dbReference>
<accession>A0A940WI04</accession>
<protein>
    <submittedName>
        <fullName evidence="12">D-alanyl-D-alanine carboxypeptidase</fullName>
    </submittedName>
</protein>
<dbReference type="SUPFAM" id="SSF56601">
    <property type="entry name" value="beta-lactamase/transpeptidase-like"/>
    <property type="match status" value="1"/>
</dbReference>
<dbReference type="InterPro" id="IPR001967">
    <property type="entry name" value="Peptidase_S11_N"/>
</dbReference>
<evidence type="ECO:0000256" key="1">
    <source>
        <dbReference type="ARBA" id="ARBA00007164"/>
    </source>
</evidence>
<proteinExistence type="inferred from homology"/>
<dbReference type="InterPro" id="IPR018044">
    <property type="entry name" value="Peptidase_S11"/>
</dbReference>
<sequence>MRTRLIGALAAALLLTGPLPIALPAGAYAAVIPPGVIPPGVIPPGVIPPGAAPIDDAPSVTAAEAYLVDATARTVLLAKRQTRRVPVASLTKVMTAYVVRRRAKLDDVITITKADVRYAAANGASHAGLRPGERLTVRDLLYALMLPSGADAAHALAQRYGPGIPKFVAGMNDAARRLKMTSTRYANPDGLPSSAYSTAADQVALAQVVMRDPVIAAVAKTRKRSVTKSRNHRAHVWRNSNTLLDDGAIGLKTGYTIKAGYCLAFVADQDGHRLFGVILGERSDAARHTTARSLLSWAAGDSGDDLAGELVSSVAG</sequence>
<feature type="active site" evidence="7">
    <location>
        <position position="148"/>
    </location>
</feature>
<evidence type="ECO:0000256" key="2">
    <source>
        <dbReference type="ARBA" id="ARBA00022729"/>
    </source>
</evidence>
<dbReference type="PANTHER" id="PTHR21581:SF33">
    <property type="entry name" value="D-ALANYL-D-ALANINE CARBOXYPEPTIDASE DACB"/>
    <property type="match status" value="1"/>
</dbReference>
<comment type="caution">
    <text evidence="12">The sequence shown here is derived from an EMBL/GenBank/DDBJ whole genome shotgun (WGS) entry which is preliminary data.</text>
</comment>
<keyword evidence="12" id="KW-0645">Protease</keyword>
<evidence type="ECO:0000256" key="5">
    <source>
        <dbReference type="ARBA" id="ARBA00022984"/>
    </source>
</evidence>
<name>A0A940WI04_9ACTN</name>
<keyword evidence="6" id="KW-0961">Cell wall biogenesis/degradation</keyword>
<dbReference type="PANTHER" id="PTHR21581">
    <property type="entry name" value="D-ALANYL-D-ALANINE CARBOXYPEPTIDASE"/>
    <property type="match status" value="1"/>
</dbReference>
<evidence type="ECO:0000256" key="4">
    <source>
        <dbReference type="ARBA" id="ARBA00022960"/>
    </source>
</evidence>
<evidence type="ECO:0000256" key="9">
    <source>
        <dbReference type="RuleBase" id="RU004016"/>
    </source>
</evidence>
<dbReference type="GO" id="GO:0009002">
    <property type="term" value="F:serine-type D-Ala-D-Ala carboxypeptidase activity"/>
    <property type="evidence" value="ECO:0007669"/>
    <property type="project" value="InterPro"/>
</dbReference>
<evidence type="ECO:0000313" key="12">
    <source>
        <dbReference type="EMBL" id="MBP2703098.1"/>
    </source>
</evidence>
<organism evidence="12 13">
    <name type="scientific">Microbispora oryzae</name>
    <dbReference type="NCBI Taxonomy" id="2806554"/>
    <lineage>
        <taxon>Bacteria</taxon>
        <taxon>Bacillati</taxon>
        <taxon>Actinomycetota</taxon>
        <taxon>Actinomycetes</taxon>
        <taxon>Streptosporangiales</taxon>
        <taxon>Streptosporangiaceae</taxon>
        <taxon>Microbispora</taxon>
    </lineage>
</organism>
<comment type="similarity">
    <text evidence="1 9">Belongs to the peptidase S11 family.</text>
</comment>
<evidence type="ECO:0000256" key="8">
    <source>
        <dbReference type="PIRSR" id="PIRSR618044-2"/>
    </source>
</evidence>
<gene>
    <name evidence="12" type="ORF">JOL79_04690</name>
</gene>
<evidence type="ECO:0000256" key="10">
    <source>
        <dbReference type="SAM" id="SignalP"/>
    </source>
</evidence>
<feature type="active site" description="Acyl-ester intermediate" evidence="7">
    <location>
        <position position="89"/>
    </location>
</feature>
<evidence type="ECO:0000256" key="6">
    <source>
        <dbReference type="ARBA" id="ARBA00023316"/>
    </source>
</evidence>
<feature type="domain" description="Peptidase S11 D-alanyl-D-alanine carboxypeptidase A N-terminal" evidence="11">
    <location>
        <begin position="56"/>
        <end position="282"/>
    </location>
</feature>
<dbReference type="Proteomes" id="UP000674234">
    <property type="component" value="Unassembled WGS sequence"/>
</dbReference>
<keyword evidence="2 10" id="KW-0732">Signal</keyword>
<evidence type="ECO:0000256" key="3">
    <source>
        <dbReference type="ARBA" id="ARBA00022801"/>
    </source>
</evidence>
<evidence type="ECO:0000313" key="13">
    <source>
        <dbReference type="Proteomes" id="UP000674234"/>
    </source>
</evidence>
<dbReference type="AlphaFoldDB" id="A0A940WI04"/>
<feature type="signal peptide" evidence="10">
    <location>
        <begin position="1"/>
        <end position="29"/>
    </location>
</feature>
<dbReference type="Pfam" id="PF00768">
    <property type="entry name" value="Peptidase_S11"/>
    <property type="match status" value="1"/>
</dbReference>
<dbReference type="GO" id="GO:0071555">
    <property type="term" value="P:cell wall organization"/>
    <property type="evidence" value="ECO:0007669"/>
    <property type="project" value="UniProtKB-KW"/>
</dbReference>
<feature type="chain" id="PRO_5037114661" evidence="10">
    <location>
        <begin position="30"/>
        <end position="316"/>
    </location>
</feature>
<keyword evidence="3" id="KW-0378">Hydrolase</keyword>
<dbReference type="RefSeq" id="WP_210154401.1">
    <property type="nucleotide sequence ID" value="NZ_JAFCNB010000002.1"/>
</dbReference>
<dbReference type="GO" id="GO:0009252">
    <property type="term" value="P:peptidoglycan biosynthetic process"/>
    <property type="evidence" value="ECO:0007669"/>
    <property type="project" value="UniProtKB-KW"/>
</dbReference>
<keyword evidence="13" id="KW-1185">Reference proteome</keyword>
<evidence type="ECO:0000259" key="11">
    <source>
        <dbReference type="Pfam" id="PF00768"/>
    </source>
</evidence>
<keyword evidence="5" id="KW-0573">Peptidoglycan synthesis</keyword>
<evidence type="ECO:0000256" key="7">
    <source>
        <dbReference type="PIRSR" id="PIRSR618044-1"/>
    </source>
</evidence>
<feature type="binding site" evidence="8">
    <location>
        <position position="252"/>
    </location>
    <ligand>
        <name>substrate</name>
    </ligand>
</feature>
<keyword evidence="12" id="KW-0121">Carboxypeptidase</keyword>
<keyword evidence="4" id="KW-0133">Cell shape</keyword>
<dbReference type="PRINTS" id="PR00725">
    <property type="entry name" value="DADACBPTASE1"/>
</dbReference>
<dbReference type="GO" id="GO:0008360">
    <property type="term" value="P:regulation of cell shape"/>
    <property type="evidence" value="ECO:0007669"/>
    <property type="project" value="UniProtKB-KW"/>
</dbReference>
<dbReference type="InterPro" id="IPR012338">
    <property type="entry name" value="Beta-lactam/transpept-like"/>
</dbReference>